<evidence type="ECO:0000313" key="3">
    <source>
        <dbReference type="Proteomes" id="UP000036367"/>
    </source>
</evidence>
<sequence>MQIELSGEGRSPTVTGDEPDAGGFRLIEATRPGWADKVIAGASGPGEGVQWTRSANGIVDDA</sequence>
<protein>
    <submittedName>
        <fullName evidence="2">Uncharacterized protein</fullName>
    </submittedName>
</protein>
<reference evidence="2" key="1">
    <citation type="submission" date="2015-05" db="EMBL/GenBank/DDBJ databases">
        <title>Permanent draft genome of Rhodopirellula islandicus K833.</title>
        <authorList>
            <person name="Kizina J."/>
            <person name="Richter M."/>
            <person name="Glockner F.O."/>
            <person name="Harder J."/>
        </authorList>
    </citation>
    <scope>NUCLEOTIDE SEQUENCE [LARGE SCALE GENOMIC DNA]</scope>
    <source>
        <strain evidence="2">K833</strain>
    </source>
</reference>
<evidence type="ECO:0000313" key="2">
    <source>
        <dbReference type="EMBL" id="KLU01829.1"/>
    </source>
</evidence>
<organism evidence="2 3">
    <name type="scientific">Rhodopirellula islandica</name>
    <dbReference type="NCBI Taxonomy" id="595434"/>
    <lineage>
        <taxon>Bacteria</taxon>
        <taxon>Pseudomonadati</taxon>
        <taxon>Planctomycetota</taxon>
        <taxon>Planctomycetia</taxon>
        <taxon>Pirellulales</taxon>
        <taxon>Pirellulaceae</taxon>
        <taxon>Rhodopirellula</taxon>
    </lineage>
</organism>
<comment type="caution">
    <text evidence="2">The sequence shown here is derived from an EMBL/GenBank/DDBJ whole genome shotgun (WGS) entry which is preliminary data.</text>
</comment>
<name>A0A0J1E8P0_RHOIS</name>
<feature type="region of interest" description="Disordered" evidence="1">
    <location>
        <begin position="1"/>
        <end position="23"/>
    </location>
</feature>
<evidence type="ECO:0000256" key="1">
    <source>
        <dbReference type="SAM" id="MobiDB-lite"/>
    </source>
</evidence>
<dbReference type="PATRIC" id="fig|595434.4.peg.5712"/>
<feature type="region of interest" description="Disordered" evidence="1">
    <location>
        <begin position="41"/>
        <end position="62"/>
    </location>
</feature>
<dbReference type="AlphaFoldDB" id="A0A0J1E8P0"/>
<dbReference type="Proteomes" id="UP000036367">
    <property type="component" value="Unassembled WGS sequence"/>
</dbReference>
<proteinExistence type="predicted"/>
<gene>
    <name evidence="2" type="ORF">RISK_006013</name>
</gene>
<keyword evidence="3" id="KW-1185">Reference proteome</keyword>
<dbReference type="EMBL" id="LECT01000048">
    <property type="protein sequence ID" value="KLU01829.1"/>
    <property type="molecule type" value="Genomic_DNA"/>
</dbReference>
<accession>A0A0J1E8P0</accession>